<evidence type="ECO:0000256" key="1">
    <source>
        <dbReference type="SAM" id="Coils"/>
    </source>
</evidence>
<sequence length="689" mass="78471">MATNKVFDDIFSGDHSERAVAFKNNIKSAIASFNANPTNIAHIRYLNSQYWDMVYFIVKKKVMSTGGLSFSESEKLAVDFGYISDELLGENKDITPRALNDSVSVKNGRRGPVPCFSISKWLQEQLQDFLGINKLKEYEKKYEALVKLVDNLREEKRVVIESKKKLDEDFKNNRPAGISAAAAEKISAFNAMIDEALEKYGSLRSRIQNELLLKKNERVEFVTMENQIGKTRDERKKFYKSLPASKADYLANLVFLEDMIIQKEHEIFDNVTLIGKSRQKIEEFIYSKKEILDEEKDDFLKEKISAVKNIIDIISKTNKIDPVIFLTESPQENIPDELFDVTEKVMEFDPGLFENKKVKLYGRPDMILAPGKGRGDYDYHMNALLIPQFPVKDYIDSMLNALALYRWECDDENRMKNSFSNLKSNKYYTSSSTLMQSFIKNYCVYMSKNIDGGGAVRISEFDFETRAWFTCYISRKEADLASISEEEEIYESESADETAEDKTAAAPEKTPEFDGKITAGDPEVEKTPESEEKKEEPKEIKDGKAEPIKPERKPALKLPGEFGNETGEKAPAPQVASRPRRSLKLPGEFDMSEDSSEEIGGGKESPAAKEVNETISLLLKENSAIIKKRIQSIFKFGEVRVEPGKDHQLVNITISNLDANQVKHFLNLMSLQSKYYKFMSSIVKEEDLG</sequence>
<reference evidence="3 4" key="1">
    <citation type="journal article" date="2016" name="Nat. Commun.">
        <title>Thousands of microbial genomes shed light on interconnected biogeochemical processes in an aquifer system.</title>
        <authorList>
            <person name="Anantharaman K."/>
            <person name="Brown C.T."/>
            <person name="Hug L.A."/>
            <person name="Sharon I."/>
            <person name="Castelle C.J."/>
            <person name="Probst A.J."/>
            <person name="Thomas B.C."/>
            <person name="Singh A."/>
            <person name="Wilkins M.J."/>
            <person name="Karaoz U."/>
            <person name="Brodie E.L."/>
            <person name="Williams K.H."/>
            <person name="Hubbard S.S."/>
            <person name="Banfield J.F."/>
        </authorList>
    </citation>
    <scope>NUCLEOTIDE SEQUENCE [LARGE SCALE GENOMIC DNA]</scope>
</reference>
<feature type="compositionally biased region" description="Basic and acidic residues" evidence="2">
    <location>
        <begin position="523"/>
        <end position="554"/>
    </location>
</feature>
<feature type="coiled-coil region" evidence="1">
    <location>
        <begin position="135"/>
        <end position="169"/>
    </location>
</feature>
<name>A0A1F7WZD9_9BACT</name>
<evidence type="ECO:0000313" key="4">
    <source>
        <dbReference type="Proteomes" id="UP000178735"/>
    </source>
</evidence>
<dbReference type="EMBL" id="MGFH01000028">
    <property type="protein sequence ID" value="OGM08013.1"/>
    <property type="molecule type" value="Genomic_DNA"/>
</dbReference>
<comment type="caution">
    <text evidence="3">The sequence shown here is derived from an EMBL/GenBank/DDBJ whole genome shotgun (WGS) entry which is preliminary data.</text>
</comment>
<organism evidence="3 4">
    <name type="scientific">Candidatus Wallbacteria bacterium GWC2_49_35</name>
    <dbReference type="NCBI Taxonomy" id="1817813"/>
    <lineage>
        <taxon>Bacteria</taxon>
        <taxon>Candidatus Walliibacteriota</taxon>
    </lineage>
</organism>
<feature type="region of interest" description="Disordered" evidence="2">
    <location>
        <begin position="485"/>
        <end position="608"/>
    </location>
</feature>
<dbReference type="AlphaFoldDB" id="A0A1F7WZD9"/>
<dbReference type="STRING" id="1817813.A2008_09160"/>
<accession>A0A1F7WZD9</accession>
<dbReference type="Proteomes" id="UP000178735">
    <property type="component" value="Unassembled WGS sequence"/>
</dbReference>
<keyword evidence="1" id="KW-0175">Coiled coil</keyword>
<proteinExistence type="predicted"/>
<gene>
    <name evidence="3" type="ORF">A2008_09160</name>
</gene>
<protein>
    <submittedName>
        <fullName evidence="3">Uncharacterized protein</fullName>
    </submittedName>
</protein>
<feature type="compositionally biased region" description="Acidic residues" evidence="2">
    <location>
        <begin position="485"/>
        <end position="499"/>
    </location>
</feature>
<evidence type="ECO:0000313" key="3">
    <source>
        <dbReference type="EMBL" id="OGM08013.1"/>
    </source>
</evidence>
<evidence type="ECO:0000256" key="2">
    <source>
        <dbReference type="SAM" id="MobiDB-lite"/>
    </source>
</evidence>